<sequence length="406" mass="43163">MKFIKNYKSSLILLVAIIIGGCIGLGMGEKASIFEPLGNLFLNLIFTILIPVVFFSISSAIANMNSSRKLGKILGVTIIVFGATAIVSGIIGVISFKLFDPTKGLNPSVFNGIMSGYKPEATESTGILEKIVSSITVGDFSQLLSRSNLLALILFSMLIGFATMLCKEQGESFKAFLNSGCAVTMKVITIIMYYAPIGLGAYFANVIGKLGGQLLSGYIKVFMIYIGVSIIYFFGFFTLYSYIARRKQGVKIFWKNAMEPSITVLATCSSAACIPINIESAKKMGVSDTLAKIIMPLGVNIHKDGSVIGGIYKIMFLFAIFGREMNSLSSLLIILSSGLLIGAVVGAIPGGGAIGEMLILSIFGFPQGSLAIMLVIATIIDAPATLLNSAGNTVCTMLISKFVEHS</sequence>
<dbReference type="AlphaFoldDB" id="A0A1S8MT46"/>
<dbReference type="PANTHER" id="PTHR42865">
    <property type="entry name" value="PROTON/GLUTAMATE-ASPARTATE SYMPORTER"/>
    <property type="match status" value="1"/>
</dbReference>
<evidence type="ECO:0000256" key="1">
    <source>
        <dbReference type="ARBA" id="ARBA00004651"/>
    </source>
</evidence>
<keyword evidence="5 7" id="KW-1133">Transmembrane helix</keyword>
<evidence type="ECO:0000256" key="4">
    <source>
        <dbReference type="ARBA" id="ARBA00022692"/>
    </source>
</evidence>
<accession>A0A1S8MT46</accession>
<dbReference type="Proteomes" id="UP000191154">
    <property type="component" value="Unassembled WGS sequence"/>
</dbReference>
<dbReference type="PRINTS" id="PR00173">
    <property type="entry name" value="EDTRNSPORT"/>
</dbReference>
<dbReference type="GO" id="GO:0006835">
    <property type="term" value="P:dicarboxylic acid transport"/>
    <property type="evidence" value="ECO:0007669"/>
    <property type="project" value="TreeGrafter"/>
</dbReference>
<evidence type="ECO:0000256" key="5">
    <source>
        <dbReference type="ARBA" id="ARBA00022989"/>
    </source>
</evidence>
<dbReference type="PANTHER" id="PTHR42865:SF7">
    <property type="entry name" value="PROTON_GLUTAMATE-ASPARTATE SYMPORTER"/>
    <property type="match status" value="1"/>
</dbReference>
<dbReference type="InterPro" id="IPR001991">
    <property type="entry name" value="Na-dicarboxylate_symporter"/>
</dbReference>
<feature type="transmembrane region" description="Helical" evidence="7">
    <location>
        <begin position="149"/>
        <end position="166"/>
    </location>
</feature>
<dbReference type="SUPFAM" id="SSF118215">
    <property type="entry name" value="Proton glutamate symport protein"/>
    <property type="match status" value="1"/>
</dbReference>
<feature type="transmembrane region" description="Helical" evidence="7">
    <location>
        <begin position="40"/>
        <end position="61"/>
    </location>
</feature>
<comment type="caution">
    <text evidence="8">The sequence shown here is derived from an EMBL/GenBank/DDBJ whole genome shotgun (WGS) entry which is preliminary data.</text>
</comment>
<dbReference type="Pfam" id="PF00375">
    <property type="entry name" value="SDF"/>
    <property type="match status" value="1"/>
</dbReference>
<dbReference type="GO" id="GO:0005886">
    <property type="term" value="C:plasma membrane"/>
    <property type="evidence" value="ECO:0007669"/>
    <property type="project" value="UniProtKB-SubCell"/>
</dbReference>
<feature type="transmembrane region" description="Helical" evidence="7">
    <location>
        <begin position="73"/>
        <end position="96"/>
    </location>
</feature>
<feature type="transmembrane region" description="Helical" evidence="7">
    <location>
        <begin position="219"/>
        <end position="243"/>
    </location>
</feature>
<gene>
    <name evidence="8" type="primary">dctA</name>
    <name evidence="8" type="ORF">CLOSAC_38810</name>
</gene>
<evidence type="ECO:0000256" key="3">
    <source>
        <dbReference type="ARBA" id="ARBA00022475"/>
    </source>
</evidence>
<feature type="transmembrane region" description="Helical" evidence="7">
    <location>
        <begin position="187"/>
        <end position="207"/>
    </location>
</feature>
<protein>
    <submittedName>
        <fullName evidence="8">C4-dicarboxylate transport protein</fullName>
    </submittedName>
</protein>
<evidence type="ECO:0000256" key="7">
    <source>
        <dbReference type="SAM" id="Phobius"/>
    </source>
</evidence>
<evidence type="ECO:0000256" key="2">
    <source>
        <dbReference type="ARBA" id="ARBA00022448"/>
    </source>
</evidence>
<reference evidence="8 9" key="1">
    <citation type="submission" date="2016-05" db="EMBL/GenBank/DDBJ databases">
        <title>Microbial solvent formation.</title>
        <authorList>
            <person name="Poehlein A."/>
            <person name="Montoya Solano J.D."/>
            <person name="Flitsch S."/>
            <person name="Krabben P."/>
            <person name="Duerre P."/>
            <person name="Daniel R."/>
        </authorList>
    </citation>
    <scope>NUCLEOTIDE SEQUENCE [LARGE SCALE GENOMIC DNA]</scope>
    <source>
        <strain evidence="8 9">L1-8</strain>
    </source>
</reference>
<dbReference type="Gene3D" id="1.10.3860.10">
    <property type="entry name" value="Sodium:dicarboxylate symporter"/>
    <property type="match status" value="1"/>
</dbReference>
<evidence type="ECO:0000313" key="8">
    <source>
        <dbReference type="EMBL" id="OOM07352.1"/>
    </source>
</evidence>
<feature type="transmembrane region" description="Helical" evidence="7">
    <location>
        <begin position="357"/>
        <end position="380"/>
    </location>
</feature>
<dbReference type="GO" id="GO:0015293">
    <property type="term" value="F:symporter activity"/>
    <property type="evidence" value="ECO:0007669"/>
    <property type="project" value="UniProtKB-KW"/>
</dbReference>
<dbReference type="InterPro" id="IPR036458">
    <property type="entry name" value="Na:dicarbo_symporter_sf"/>
</dbReference>
<evidence type="ECO:0000256" key="6">
    <source>
        <dbReference type="ARBA" id="ARBA00023136"/>
    </source>
</evidence>
<evidence type="ECO:0000313" key="9">
    <source>
        <dbReference type="Proteomes" id="UP000191154"/>
    </source>
</evidence>
<keyword evidence="2" id="KW-0813">Transport</keyword>
<dbReference type="RefSeq" id="WP_077866899.1">
    <property type="nucleotide sequence ID" value="NZ_LZYZ01000008.1"/>
</dbReference>
<feature type="transmembrane region" description="Helical" evidence="7">
    <location>
        <begin position="12"/>
        <end position="28"/>
    </location>
</feature>
<feature type="transmembrane region" description="Helical" evidence="7">
    <location>
        <begin position="328"/>
        <end position="350"/>
    </location>
</feature>
<keyword evidence="4 7" id="KW-0812">Transmembrane</keyword>
<keyword evidence="6 7" id="KW-0472">Membrane</keyword>
<keyword evidence="3" id="KW-1003">Cell membrane</keyword>
<comment type="subcellular location">
    <subcellularLocation>
        <location evidence="1">Cell membrane</location>
        <topology evidence="1">Multi-pass membrane protein</topology>
    </subcellularLocation>
</comment>
<proteinExistence type="predicted"/>
<dbReference type="STRING" id="169679.CSACC_31340"/>
<dbReference type="PROSITE" id="PS51257">
    <property type="entry name" value="PROKAR_LIPOPROTEIN"/>
    <property type="match status" value="1"/>
</dbReference>
<dbReference type="EMBL" id="LZYZ01000008">
    <property type="protein sequence ID" value="OOM07352.1"/>
    <property type="molecule type" value="Genomic_DNA"/>
</dbReference>
<name>A0A1S8MT46_CLOSA</name>
<organism evidence="8 9">
    <name type="scientific">Clostridium saccharobutylicum</name>
    <dbReference type="NCBI Taxonomy" id="169679"/>
    <lineage>
        <taxon>Bacteria</taxon>
        <taxon>Bacillati</taxon>
        <taxon>Bacillota</taxon>
        <taxon>Clostridia</taxon>
        <taxon>Eubacteriales</taxon>
        <taxon>Clostridiaceae</taxon>
        <taxon>Clostridium</taxon>
    </lineage>
</organism>
<feature type="transmembrane region" description="Helical" evidence="7">
    <location>
        <begin position="305"/>
        <end position="322"/>
    </location>
</feature>